<accession>A0ABW3JQI3</accession>
<dbReference type="RefSeq" id="WP_386105766.1">
    <property type="nucleotide sequence ID" value="NZ_JBHTJR010000023.1"/>
</dbReference>
<dbReference type="InterPro" id="IPR036873">
    <property type="entry name" value="Rhodanese-like_dom_sf"/>
</dbReference>
<reference evidence="3" key="1">
    <citation type="journal article" date="2019" name="Int. J. Syst. Evol. Microbiol.">
        <title>The Global Catalogue of Microorganisms (GCM) 10K type strain sequencing project: providing services to taxonomists for standard genome sequencing and annotation.</title>
        <authorList>
            <consortium name="The Broad Institute Genomics Platform"/>
            <consortium name="The Broad Institute Genome Sequencing Center for Infectious Disease"/>
            <person name="Wu L."/>
            <person name="Ma J."/>
        </authorList>
    </citation>
    <scope>NUCLEOTIDE SEQUENCE [LARGE SCALE GENOMIC DNA]</scope>
    <source>
        <strain evidence="3">CCUG 60527</strain>
    </source>
</reference>
<evidence type="ECO:0000313" key="3">
    <source>
        <dbReference type="Proteomes" id="UP001597062"/>
    </source>
</evidence>
<dbReference type="PROSITE" id="PS50206">
    <property type="entry name" value="RHODANESE_3"/>
    <property type="match status" value="1"/>
</dbReference>
<dbReference type="EMBL" id="JBHTJR010000023">
    <property type="protein sequence ID" value="MFD0992455.1"/>
    <property type="molecule type" value="Genomic_DNA"/>
</dbReference>
<dbReference type="InterPro" id="IPR052367">
    <property type="entry name" value="Thiosulfate_ST/Rhodanese-like"/>
</dbReference>
<proteinExistence type="predicted"/>
<gene>
    <name evidence="2" type="ORF">ACFQ1U_04490</name>
</gene>
<evidence type="ECO:0000313" key="2">
    <source>
        <dbReference type="EMBL" id="MFD0992455.1"/>
    </source>
</evidence>
<dbReference type="SUPFAM" id="SSF52821">
    <property type="entry name" value="Rhodanese/Cell cycle control phosphatase"/>
    <property type="match status" value="1"/>
</dbReference>
<dbReference type="Proteomes" id="UP001597062">
    <property type="component" value="Unassembled WGS sequence"/>
</dbReference>
<keyword evidence="3" id="KW-1185">Reference proteome</keyword>
<comment type="caution">
    <text evidence="2">The sequence shown here is derived from an EMBL/GenBank/DDBJ whole genome shotgun (WGS) entry which is preliminary data.</text>
</comment>
<dbReference type="PANTHER" id="PTHR45431:SF3">
    <property type="entry name" value="RHODANESE-LIKE DOMAIN-CONTAINING PROTEIN 15, CHLOROPLASTIC"/>
    <property type="match status" value="1"/>
</dbReference>
<protein>
    <submittedName>
        <fullName evidence="2">Rhodanese-like domain-containing protein</fullName>
    </submittedName>
</protein>
<dbReference type="InterPro" id="IPR001763">
    <property type="entry name" value="Rhodanese-like_dom"/>
</dbReference>
<dbReference type="PANTHER" id="PTHR45431">
    <property type="entry name" value="RHODANESE-LIKE DOMAIN-CONTAINING PROTEIN 15, CHLOROPLASTIC"/>
    <property type="match status" value="1"/>
</dbReference>
<dbReference type="Pfam" id="PF00581">
    <property type="entry name" value="Rhodanese"/>
    <property type="match status" value="1"/>
</dbReference>
<feature type="domain" description="Rhodanese" evidence="1">
    <location>
        <begin position="30"/>
        <end position="113"/>
    </location>
</feature>
<dbReference type="Gene3D" id="3.40.250.10">
    <property type="entry name" value="Rhodanese-like domain"/>
    <property type="match status" value="1"/>
</dbReference>
<dbReference type="CDD" id="cd00158">
    <property type="entry name" value="RHOD"/>
    <property type="match status" value="1"/>
</dbReference>
<sequence length="113" mass="13001">MSIFKLLFGGFSKNPHVTVLSREDYKAQLSKEKVQLVDVRTPAEYKTGHIKGAVNIDYFQSRNFKEAFTNFNTEEPIYIYCRSGNRSRKAANLLSKLGFTKIYDLQGGILNWK</sequence>
<dbReference type="SMART" id="SM00450">
    <property type="entry name" value="RHOD"/>
    <property type="match status" value="1"/>
</dbReference>
<evidence type="ECO:0000259" key="1">
    <source>
        <dbReference type="PROSITE" id="PS50206"/>
    </source>
</evidence>
<name>A0ABW3JQI3_9FLAO</name>
<organism evidence="2 3">
    <name type="scientific">Tenacibaculum geojense</name>
    <dbReference type="NCBI Taxonomy" id="915352"/>
    <lineage>
        <taxon>Bacteria</taxon>
        <taxon>Pseudomonadati</taxon>
        <taxon>Bacteroidota</taxon>
        <taxon>Flavobacteriia</taxon>
        <taxon>Flavobacteriales</taxon>
        <taxon>Flavobacteriaceae</taxon>
        <taxon>Tenacibaculum</taxon>
    </lineage>
</organism>